<reference evidence="2 3" key="1">
    <citation type="journal article" date="2015" name="Proc. Natl. Acad. Sci. U.S.A.">
        <title>The resurrection genome of Boea hygrometrica: A blueprint for survival of dehydration.</title>
        <authorList>
            <person name="Xiao L."/>
            <person name="Yang G."/>
            <person name="Zhang L."/>
            <person name="Yang X."/>
            <person name="Zhao S."/>
            <person name="Ji Z."/>
            <person name="Zhou Q."/>
            <person name="Hu M."/>
            <person name="Wang Y."/>
            <person name="Chen M."/>
            <person name="Xu Y."/>
            <person name="Jin H."/>
            <person name="Xiao X."/>
            <person name="Hu G."/>
            <person name="Bao F."/>
            <person name="Hu Y."/>
            <person name="Wan P."/>
            <person name="Li L."/>
            <person name="Deng X."/>
            <person name="Kuang T."/>
            <person name="Xiang C."/>
            <person name="Zhu J.K."/>
            <person name="Oliver M.J."/>
            <person name="He Y."/>
        </authorList>
    </citation>
    <scope>NUCLEOTIDE SEQUENCE [LARGE SCALE GENOMIC DNA]</scope>
    <source>
        <strain evidence="3">cv. XS01</strain>
    </source>
</reference>
<proteinExistence type="predicted"/>
<name>A0A2Z7B9Q5_9LAMI</name>
<dbReference type="AlphaFoldDB" id="A0A2Z7B9Q5"/>
<dbReference type="PANTHER" id="PTHR13582">
    <property type="entry name" value="M-PHASE PHOSPHOPROTEIN 6"/>
    <property type="match status" value="1"/>
</dbReference>
<gene>
    <name evidence="2" type="ORF">F511_13778</name>
</gene>
<evidence type="ECO:0000256" key="1">
    <source>
        <dbReference type="SAM" id="MobiDB-lite"/>
    </source>
</evidence>
<dbReference type="GO" id="GO:0000460">
    <property type="term" value="P:maturation of 5.8S rRNA"/>
    <property type="evidence" value="ECO:0007669"/>
    <property type="project" value="TreeGrafter"/>
</dbReference>
<sequence length="218" mass="24287">MSTINTSSLSDHLPPALTADHLHSMKTSEPKAQQVFFKWVQFNLSILLATAVFWASQKVEKLEKEEQVVAAGDFPSSSATKRCVVIIEGEPHPGATRGRMSFLSFNPSIDKLNEEACDLSQNGSTATSSGRQTETTSTRENTSLQDDSESDNLINDGELKRKHPDLSSESSYPNKSRKNSVQHQDSSPSSSRSSQKQQKREKLDWNILQPPKHQCKER</sequence>
<feature type="compositionally biased region" description="Polar residues" evidence="1">
    <location>
        <begin position="119"/>
        <end position="145"/>
    </location>
</feature>
<keyword evidence="3" id="KW-1185">Reference proteome</keyword>
<dbReference type="PANTHER" id="PTHR13582:SF0">
    <property type="entry name" value="M-PHASE PHOSPHOPROTEIN 6"/>
    <property type="match status" value="1"/>
</dbReference>
<protein>
    <submittedName>
        <fullName evidence="2">Uncharacterized protein</fullName>
    </submittedName>
</protein>
<dbReference type="InterPro" id="IPR019324">
    <property type="entry name" value="MPP6"/>
</dbReference>
<feature type="compositionally biased region" description="Low complexity" evidence="1">
    <location>
        <begin position="181"/>
        <end position="196"/>
    </location>
</feature>
<organism evidence="2 3">
    <name type="scientific">Dorcoceras hygrometricum</name>
    <dbReference type="NCBI Taxonomy" id="472368"/>
    <lineage>
        <taxon>Eukaryota</taxon>
        <taxon>Viridiplantae</taxon>
        <taxon>Streptophyta</taxon>
        <taxon>Embryophyta</taxon>
        <taxon>Tracheophyta</taxon>
        <taxon>Spermatophyta</taxon>
        <taxon>Magnoliopsida</taxon>
        <taxon>eudicotyledons</taxon>
        <taxon>Gunneridae</taxon>
        <taxon>Pentapetalae</taxon>
        <taxon>asterids</taxon>
        <taxon>lamiids</taxon>
        <taxon>Lamiales</taxon>
        <taxon>Gesneriaceae</taxon>
        <taxon>Didymocarpoideae</taxon>
        <taxon>Trichosporeae</taxon>
        <taxon>Loxocarpinae</taxon>
        <taxon>Dorcoceras</taxon>
    </lineage>
</organism>
<evidence type="ECO:0000313" key="3">
    <source>
        <dbReference type="Proteomes" id="UP000250235"/>
    </source>
</evidence>
<dbReference type="Proteomes" id="UP000250235">
    <property type="component" value="Unassembled WGS sequence"/>
</dbReference>
<feature type="region of interest" description="Disordered" evidence="1">
    <location>
        <begin position="119"/>
        <end position="218"/>
    </location>
</feature>
<dbReference type="EMBL" id="KV010040">
    <property type="protein sequence ID" value="KZV28646.1"/>
    <property type="molecule type" value="Genomic_DNA"/>
</dbReference>
<accession>A0A2Z7B9Q5</accession>
<dbReference type="OrthoDB" id="2019850at2759"/>
<evidence type="ECO:0000313" key="2">
    <source>
        <dbReference type="EMBL" id="KZV28646.1"/>
    </source>
</evidence>